<feature type="modified residue" description="4-aspartylphosphate" evidence="1">
    <location>
        <position position="54"/>
    </location>
</feature>
<dbReference type="RefSeq" id="WP_166524725.1">
    <property type="nucleotide sequence ID" value="NZ_JAAABI010000008.1"/>
</dbReference>
<proteinExistence type="predicted"/>
<keyword evidence="5" id="KW-1185">Reference proteome</keyword>
<dbReference type="InterPro" id="IPR007492">
    <property type="entry name" value="LytTR_DNA-bd_dom"/>
</dbReference>
<organism evidence="4 5">
    <name type="scientific">Flagellimonas ochracea</name>
    <dbReference type="NCBI Taxonomy" id="2696472"/>
    <lineage>
        <taxon>Bacteria</taxon>
        <taxon>Pseudomonadati</taxon>
        <taxon>Bacteroidota</taxon>
        <taxon>Flavobacteriia</taxon>
        <taxon>Flavobacteriales</taxon>
        <taxon>Flavobacteriaceae</taxon>
        <taxon>Flagellimonas</taxon>
    </lineage>
</organism>
<gene>
    <name evidence="4" type="ORF">GTQ34_15520</name>
</gene>
<dbReference type="Gene3D" id="3.40.50.2300">
    <property type="match status" value="1"/>
</dbReference>
<dbReference type="SMART" id="SM00448">
    <property type="entry name" value="REC"/>
    <property type="match status" value="1"/>
</dbReference>
<dbReference type="GO" id="GO:0003677">
    <property type="term" value="F:DNA binding"/>
    <property type="evidence" value="ECO:0007669"/>
    <property type="project" value="InterPro"/>
</dbReference>
<comment type="caution">
    <text evidence="4">The sequence shown here is derived from an EMBL/GenBank/DDBJ whole genome shotgun (WGS) entry which is preliminary data.</text>
</comment>
<dbReference type="Pfam" id="PF04397">
    <property type="entry name" value="LytTR"/>
    <property type="match status" value="1"/>
</dbReference>
<name>A0A964TE99_9FLAO</name>
<dbReference type="AlphaFoldDB" id="A0A964TE99"/>
<dbReference type="SMART" id="SM00850">
    <property type="entry name" value="LytTR"/>
    <property type="match status" value="1"/>
</dbReference>
<dbReference type="PROSITE" id="PS50930">
    <property type="entry name" value="HTH_LYTTR"/>
    <property type="match status" value="1"/>
</dbReference>
<evidence type="ECO:0000259" key="3">
    <source>
        <dbReference type="PROSITE" id="PS50930"/>
    </source>
</evidence>
<keyword evidence="1" id="KW-0597">Phosphoprotein</keyword>
<dbReference type="InterPro" id="IPR046947">
    <property type="entry name" value="LytR-like"/>
</dbReference>
<evidence type="ECO:0000313" key="5">
    <source>
        <dbReference type="Proteomes" id="UP000667650"/>
    </source>
</evidence>
<evidence type="ECO:0000259" key="2">
    <source>
        <dbReference type="PROSITE" id="PS50110"/>
    </source>
</evidence>
<feature type="domain" description="HTH LytTR-type" evidence="3">
    <location>
        <begin position="158"/>
        <end position="263"/>
    </location>
</feature>
<protein>
    <submittedName>
        <fullName evidence="4">Response regulator</fullName>
    </submittedName>
</protein>
<dbReference type="GO" id="GO:0000156">
    <property type="term" value="F:phosphorelay response regulator activity"/>
    <property type="evidence" value="ECO:0007669"/>
    <property type="project" value="InterPro"/>
</dbReference>
<evidence type="ECO:0000313" key="4">
    <source>
        <dbReference type="EMBL" id="NAY93319.1"/>
    </source>
</evidence>
<dbReference type="SUPFAM" id="SSF52172">
    <property type="entry name" value="CheY-like"/>
    <property type="match status" value="1"/>
</dbReference>
<dbReference type="PANTHER" id="PTHR37299">
    <property type="entry name" value="TRANSCRIPTIONAL REGULATOR-RELATED"/>
    <property type="match status" value="1"/>
</dbReference>
<dbReference type="PROSITE" id="PS50110">
    <property type="entry name" value="RESPONSE_REGULATORY"/>
    <property type="match status" value="1"/>
</dbReference>
<sequence length="263" mass="30488">MIKTVIVDDEKQARDGLLQLLKKDSEIEVTEVCANGVEAIDAIRRTIPDLLFLDIQMPGINGFEVLNSVDRQILPKTVFVTAFDQYALKAFEVHAIDYLLKPFSDQRFYDALNNAKVHLSQSELYKNSLKSLLKNTIKEELKANSGHFVATNFNHKRLIIKNSGKIILLNTEDVVRIEADNYYIKIYEATGKFHLVRESLIQIMERLPKNDFIRIHRSHIVNTDWIARIDILGHLEYGIYLKNDETFYTGRTYNRVIREFLKG</sequence>
<dbReference type="Gene3D" id="2.40.50.1020">
    <property type="entry name" value="LytTr DNA-binding domain"/>
    <property type="match status" value="1"/>
</dbReference>
<dbReference type="InterPro" id="IPR011006">
    <property type="entry name" value="CheY-like_superfamily"/>
</dbReference>
<dbReference type="Proteomes" id="UP000667650">
    <property type="component" value="Unassembled WGS sequence"/>
</dbReference>
<accession>A0A964TE99</accession>
<feature type="domain" description="Response regulatory" evidence="2">
    <location>
        <begin position="3"/>
        <end position="116"/>
    </location>
</feature>
<evidence type="ECO:0000256" key="1">
    <source>
        <dbReference type="PROSITE-ProRule" id="PRU00169"/>
    </source>
</evidence>
<dbReference type="PANTHER" id="PTHR37299:SF1">
    <property type="entry name" value="STAGE 0 SPORULATION PROTEIN A HOMOLOG"/>
    <property type="match status" value="1"/>
</dbReference>
<dbReference type="Pfam" id="PF00072">
    <property type="entry name" value="Response_reg"/>
    <property type="match status" value="1"/>
</dbReference>
<dbReference type="EMBL" id="JAAABI010000008">
    <property type="protein sequence ID" value="NAY93319.1"/>
    <property type="molecule type" value="Genomic_DNA"/>
</dbReference>
<reference evidence="4" key="1">
    <citation type="submission" date="2020-01" db="EMBL/GenBank/DDBJ databases">
        <title>Muricauda ochracea sp. nov., isolated from a tidal flat of Garorim bay in Korea.</title>
        <authorList>
            <person name="Kim D."/>
            <person name="Yoo Y."/>
            <person name="Kim J.-J."/>
        </authorList>
    </citation>
    <scope>NUCLEOTIDE SEQUENCE</scope>
    <source>
        <strain evidence="4">JGD-17</strain>
    </source>
</reference>
<dbReference type="InterPro" id="IPR001789">
    <property type="entry name" value="Sig_transdc_resp-reg_receiver"/>
</dbReference>